<feature type="compositionally biased region" description="Low complexity" evidence="2">
    <location>
        <begin position="30"/>
        <end position="49"/>
    </location>
</feature>
<evidence type="ECO:0000313" key="5">
    <source>
        <dbReference type="EMBL" id="EHK86381.1"/>
    </source>
</evidence>
<feature type="transmembrane region" description="Helical" evidence="3">
    <location>
        <begin position="640"/>
        <end position="662"/>
    </location>
</feature>
<evidence type="ECO:0000256" key="1">
    <source>
        <dbReference type="SAM" id="Coils"/>
    </source>
</evidence>
<feature type="compositionally biased region" description="Low complexity" evidence="2">
    <location>
        <begin position="1089"/>
        <end position="1098"/>
    </location>
</feature>
<sequence length="1293" mass="131681">MASIGWASLQIIPSFRGGAGQITGQLSGPMRQAGQQAGEQAGRAAGEGMASGIESARAAVSKASAKLAAARDKEADAAGKVRVAEAKLQELRDKGNASASQLAAAEERLASAQRGADRAQQARITAVNDLTAARARAASAANEDEQATRRWRDSLDGIGSSASNAAKSVAGMAVAAAGIGGAMELVGQAFENMDITSNLAAQLGATGDLAAEYGEHAGQLYKSGIAGSMEEAASAIGMVANSFRTAGFEGEASMEQIAANATTFSKVFEQDVGNSVQTASQLIQNGLAKDSTEAFDLMTRAFQTVPAAMREELPEILQEYGTNFRALGFSGEESFNLLVAAAEQGKFALDKTGDALKEFTIRGSDMSTASTDAFKAVGLDAAEMAKQIAAGGEGAQEALQATARGLLEIEDPAEQANTAIALFGTPLEDLSIDQIPAFLQGLTGAENAMAGFAGSTQEMSDTVNSGPNHAMTVLKNTIQSTITDGIGAAAQFLVEHADLWKQIGAVVGGIASATLPAIWSALQTGVGILGEVAGAVAGVVNWFREHEVVAGIVAGVITVGLLPALTSMTIGFATSAASAVASGATLTAVWVSTQASAIASSAAQVAAQYKTVAGWVAAGAAAVANGAIMVGQWIAAGATATAQAAIAAGAWVASSAKTVGALALQGAAFIAQRAVMVAGAVATATATAAQWAFNAALSANPIGLIIAAVAALVAGLVWFFTQTEVGQRIVTAAWDAIRTGWDAMWSGVSAGIDAFGGALSWIGTKATEAKDWVVGKFNELVGFVTGLPGKISSAAAGMWDGIKNAFRTAINYIIQVWNALEFRIPGFEVGPVKWDGFVLGLPDIPTLATGGVAGRRPDGTLWGPGTGTSDSILGIDTRGVPTARVSAGEGVVKKSAMDAGGDRVVAALNAGWLPGYAEGGAVVSPDQLVNFAKGVEGKPYVWGGVNWGDCSGAISALANFATGRDPFASRFATMTEGSELAARGFKSGLGPTGSLQVGWYNGGPYGGHTAATLPNGVNFEMGGARGDGQYGGQAAGARDPMFTDHAYLPMIVAQLVQPSVEQVAPIQFPSDNGTVTMPSTGGATGGATTGTTGASPSTGAGGTEVTQTFSGRERFKQFGEELGGIWADAAVEALGIGEWLDLADRYTIKAEGGTTATAPAPDAGASAAPPAAPMSPLDPANGIKGDLNMAPFIEQARGFLKSVGLFDTGGVWQPGTLGFNGLSEPEYVLKDAHWKVAKANVDKVDQLVGAGATAGGGNTYVTNATFRDEDEYYRRRAQEQRLDMRRHLGRWTR</sequence>
<feature type="transmembrane region" description="Helical" evidence="3">
    <location>
        <begin position="699"/>
        <end position="720"/>
    </location>
</feature>
<organism evidence="5 6">
    <name type="scientific">Rhodococcus pyridinivorans AK37</name>
    <dbReference type="NCBI Taxonomy" id="1114960"/>
    <lineage>
        <taxon>Bacteria</taxon>
        <taxon>Bacillati</taxon>
        <taxon>Actinomycetota</taxon>
        <taxon>Actinomycetes</taxon>
        <taxon>Mycobacteriales</taxon>
        <taxon>Nocardiaceae</taxon>
        <taxon>Rhodococcus</taxon>
    </lineage>
</organism>
<evidence type="ECO:0000259" key="4">
    <source>
        <dbReference type="Pfam" id="PF10145"/>
    </source>
</evidence>
<keyword evidence="1" id="KW-0175">Coiled coil</keyword>
<dbReference type="Pfam" id="PF10145">
    <property type="entry name" value="PhageMin_Tail"/>
    <property type="match status" value="1"/>
</dbReference>
<feature type="region of interest" description="Disordered" evidence="2">
    <location>
        <begin position="1153"/>
        <end position="1176"/>
    </location>
</feature>
<feature type="transmembrane region" description="Helical" evidence="3">
    <location>
        <begin position="548"/>
        <end position="566"/>
    </location>
</feature>
<protein>
    <submittedName>
        <fullName evidence="5">Putative phage tail</fullName>
    </submittedName>
</protein>
<feature type="coiled-coil region" evidence="1">
    <location>
        <begin position="53"/>
        <end position="122"/>
    </location>
</feature>
<reference evidence="5 6" key="1">
    <citation type="submission" date="2011-12" db="EMBL/GenBank/DDBJ databases">
        <authorList>
            <person name="Kriszt B."/>
            <person name="Tancsics A."/>
            <person name="Cserhati M."/>
            <person name="Toth A."/>
            <person name="Nagy I."/>
            <person name="Horvath B."/>
            <person name="Tamura T."/>
            <person name="Kukolya J."/>
            <person name="Szoboszlay S."/>
        </authorList>
    </citation>
    <scope>NUCLEOTIDE SEQUENCE [LARGE SCALE GENOMIC DNA]</scope>
    <source>
        <strain evidence="5 6">AK37</strain>
    </source>
</reference>
<accession>H0JL46</accession>
<feature type="region of interest" description="Disordered" evidence="2">
    <location>
        <begin position="1071"/>
        <end position="1107"/>
    </location>
</feature>
<feature type="transmembrane region" description="Helical" evidence="3">
    <location>
        <begin position="612"/>
        <end position="634"/>
    </location>
</feature>
<proteinExistence type="predicted"/>
<evidence type="ECO:0000313" key="6">
    <source>
        <dbReference type="Proteomes" id="UP000005064"/>
    </source>
</evidence>
<evidence type="ECO:0000256" key="3">
    <source>
        <dbReference type="SAM" id="Phobius"/>
    </source>
</evidence>
<comment type="caution">
    <text evidence="5">The sequence shown here is derived from an EMBL/GenBank/DDBJ whole genome shotgun (WGS) entry which is preliminary data.</text>
</comment>
<gene>
    <name evidence="5" type="ORF">AK37_01497</name>
</gene>
<dbReference type="Proteomes" id="UP000005064">
    <property type="component" value="Unassembled WGS sequence"/>
</dbReference>
<feature type="transmembrane region" description="Helical" evidence="3">
    <location>
        <begin position="517"/>
        <end position="541"/>
    </location>
</feature>
<name>H0JL46_9NOCA</name>
<keyword evidence="3" id="KW-0472">Membrane</keyword>
<dbReference type="PATRIC" id="fig|1114960.4.peg.286"/>
<feature type="region of interest" description="Disordered" evidence="2">
    <location>
        <begin position="20"/>
        <end position="49"/>
    </location>
</feature>
<dbReference type="InterPro" id="IPR010090">
    <property type="entry name" value="Phage_tape_meas"/>
</dbReference>
<keyword evidence="3" id="KW-1133">Transmembrane helix</keyword>
<evidence type="ECO:0000256" key="2">
    <source>
        <dbReference type="SAM" id="MobiDB-lite"/>
    </source>
</evidence>
<keyword evidence="3" id="KW-0812">Transmembrane</keyword>
<dbReference type="RefSeq" id="WP_006550296.1">
    <property type="nucleotide sequence ID" value="NZ_AHBW01000026.1"/>
</dbReference>
<dbReference type="EMBL" id="AHBW01000026">
    <property type="protein sequence ID" value="EHK86381.1"/>
    <property type="molecule type" value="Genomic_DNA"/>
</dbReference>
<feature type="domain" description="Phage tail tape measure protein" evidence="4">
    <location>
        <begin position="228"/>
        <end position="424"/>
    </location>
</feature>
<feature type="transmembrane region" description="Helical" evidence="3">
    <location>
        <begin position="572"/>
        <end position="591"/>
    </location>
</feature>